<accession>A0ABV5FUT0</accession>
<keyword evidence="3 4" id="KW-0413">Isomerase</keyword>
<evidence type="ECO:0000256" key="4">
    <source>
        <dbReference type="RuleBase" id="RU000612"/>
    </source>
</evidence>
<sequence>MDDRVASRLDGKDHTLWGPAAEEEASQRLGWMDLFEDSRELVPQIEGLRAELAAEGISRVVLAGMGGSSLAPEVIAATVGCPLTVLDSTDPEMVGNVLAAGVADTVLVVSSKSGSTVETDSQRRVFEQAFNDAGLDAASRIVVVTDPGSPLEQSAREAGYRRVFTADPTVGGRYSALTAFGLVPTGLAGVDIAALLDDAEETREVLATDDPGNPGLQLGAAMAGTDPLRNKLVFSDEDSGLVGFGGWAEQLIAESTGKDGTGVLPVVVDAGDPETLSAADDLLQIRLVADPEDREAPDANDASDADSVPPLRSEHAVEVFGSLGAQLLLWEFATAVAGRILGINPFDQPDVEAAKTAARGLLDATPKSKRPDTVIGTVEVTGPDDVVNGPAGSPDDLGQVLAAVAQLVPAHGYLAVQAYLDRVGYPELEVLRAALATLSGRPVTFGWGPRFLHSTGQYHKGGTPEGVFLQVTADSDLDLDIPGRPFTFGQLLAAQAAGDASVLREHGRPVVRLHLTERTDGIGQLLRAAHGTQGSDGA</sequence>
<dbReference type="PROSITE" id="PS51463">
    <property type="entry name" value="P_GLUCOSE_ISOMERASE_3"/>
    <property type="match status" value="1"/>
</dbReference>
<dbReference type="Proteomes" id="UP001589575">
    <property type="component" value="Unassembled WGS sequence"/>
</dbReference>
<dbReference type="PANTHER" id="PTHR11469:SF1">
    <property type="entry name" value="GLUCOSE-6-PHOSPHATE ISOMERASE"/>
    <property type="match status" value="1"/>
</dbReference>
<evidence type="ECO:0000313" key="6">
    <source>
        <dbReference type="EMBL" id="MFB9070390.1"/>
    </source>
</evidence>
<evidence type="ECO:0000256" key="1">
    <source>
        <dbReference type="ARBA" id="ARBA00022432"/>
    </source>
</evidence>
<dbReference type="InterPro" id="IPR046348">
    <property type="entry name" value="SIS_dom_sf"/>
</dbReference>
<dbReference type="PANTHER" id="PTHR11469">
    <property type="entry name" value="GLUCOSE-6-PHOSPHATE ISOMERASE"/>
    <property type="match status" value="1"/>
</dbReference>
<reference evidence="6 7" key="1">
    <citation type="submission" date="2024-09" db="EMBL/GenBank/DDBJ databases">
        <authorList>
            <person name="Sun Q."/>
            <person name="Mori K."/>
        </authorList>
    </citation>
    <scope>NUCLEOTIDE SEQUENCE [LARGE SCALE GENOMIC DNA]</scope>
    <source>
        <strain evidence="6 7">CCM 7609</strain>
    </source>
</reference>
<name>A0ABV5FUT0_9MICC</name>
<keyword evidence="7" id="KW-1185">Reference proteome</keyword>
<dbReference type="EC" id="5.3.1.9" evidence="4"/>
<evidence type="ECO:0000256" key="3">
    <source>
        <dbReference type="ARBA" id="ARBA00023235"/>
    </source>
</evidence>
<feature type="region of interest" description="Disordered" evidence="5">
    <location>
        <begin position="291"/>
        <end position="310"/>
    </location>
</feature>
<dbReference type="EMBL" id="JBHMFI010000001">
    <property type="protein sequence ID" value="MFB9070390.1"/>
    <property type="molecule type" value="Genomic_DNA"/>
</dbReference>
<dbReference type="GO" id="GO:0016853">
    <property type="term" value="F:isomerase activity"/>
    <property type="evidence" value="ECO:0007669"/>
    <property type="project" value="UniProtKB-KW"/>
</dbReference>
<comment type="similarity">
    <text evidence="4">Belongs to the GPI family.</text>
</comment>
<proteinExistence type="inferred from homology"/>
<gene>
    <name evidence="6" type="ORF">ACFFX0_03980</name>
</gene>
<feature type="compositionally biased region" description="Low complexity" evidence="5">
    <location>
        <begin position="299"/>
        <end position="310"/>
    </location>
</feature>
<evidence type="ECO:0000313" key="7">
    <source>
        <dbReference type="Proteomes" id="UP001589575"/>
    </source>
</evidence>
<keyword evidence="1 4" id="KW-0312">Gluconeogenesis</keyword>
<dbReference type="PRINTS" id="PR00662">
    <property type="entry name" value="G6PISOMERASE"/>
</dbReference>
<keyword evidence="2 4" id="KW-0324">Glycolysis</keyword>
<organism evidence="6 7">
    <name type="scientific">Citricoccus parietis</name>
    <dbReference type="NCBI Taxonomy" id="592307"/>
    <lineage>
        <taxon>Bacteria</taxon>
        <taxon>Bacillati</taxon>
        <taxon>Actinomycetota</taxon>
        <taxon>Actinomycetes</taxon>
        <taxon>Micrococcales</taxon>
        <taxon>Micrococcaceae</taxon>
        <taxon>Citricoccus</taxon>
    </lineage>
</organism>
<dbReference type="InterPro" id="IPR001672">
    <property type="entry name" value="G6P_Isomerase"/>
</dbReference>
<dbReference type="Pfam" id="PF00342">
    <property type="entry name" value="PGI"/>
    <property type="match status" value="1"/>
</dbReference>
<dbReference type="SUPFAM" id="SSF53697">
    <property type="entry name" value="SIS domain"/>
    <property type="match status" value="1"/>
</dbReference>
<evidence type="ECO:0000256" key="5">
    <source>
        <dbReference type="SAM" id="MobiDB-lite"/>
    </source>
</evidence>
<evidence type="ECO:0000256" key="2">
    <source>
        <dbReference type="ARBA" id="ARBA00023152"/>
    </source>
</evidence>
<comment type="pathway">
    <text evidence="4">Carbohydrate degradation; glycolysis; D-glyceraldehyde 3-phosphate and glycerone phosphate from D-glucose: step 2/4.</text>
</comment>
<dbReference type="Gene3D" id="3.40.50.10490">
    <property type="entry name" value="Glucose-6-phosphate isomerase like protein, domain 1"/>
    <property type="match status" value="3"/>
</dbReference>
<comment type="catalytic activity">
    <reaction evidence="4">
        <text>alpha-D-glucose 6-phosphate = beta-D-fructose 6-phosphate</text>
        <dbReference type="Rhea" id="RHEA:11816"/>
        <dbReference type="ChEBI" id="CHEBI:57634"/>
        <dbReference type="ChEBI" id="CHEBI:58225"/>
        <dbReference type="EC" id="5.3.1.9"/>
    </reaction>
</comment>
<protein>
    <recommendedName>
        <fullName evidence="4">Glucose-6-phosphate isomerase</fullName>
        <ecNumber evidence="4">5.3.1.9</ecNumber>
    </recommendedName>
</protein>
<comment type="caution">
    <text evidence="6">The sequence shown here is derived from an EMBL/GenBank/DDBJ whole genome shotgun (WGS) entry which is preliminary data.</text>
</comment>